<dbReference type="Pfam" id="PF04825">
    <property type="entry name" value="Rad21_Rec8_N"/>
    <property type="match status" value="1"/>
</dbReference>
<evidence type="ECO:0000256" key="2">
    <source>
        <dbReference type="ARBA" id="ARBA00023242"/>
    </source>
</evidence>
<feature type="domain" description="Rad21/Rec8-like protein N-terminal" evidence="3">
    <location>
        <begin position="1"/>
        <end position="66"/>
    </location>
</feature>
<reference evidence="4" key="1">
    <citation type="submission" date="2023-10" db="EMBL/GenBank/DDBJ databases">
        <authorList>
            <person name="Chen Y."/>
            <person name="Shah S."/>
            <person name="Dougan E. K."/>
            <person name="Thang M."/>
            <person name="Chan C."/>
        </authorList>
    </citation>
    <scope>NUCLEOTIDE SEQUENCE [LARGE SCALE GENOMIC DNA]</scope>
</reference>
<feature type="non-terminal residue" evidence="4">
    <location>
        <position position="1"/>
    </location>
</feature>
<proteinExistence type="predicted"/>
<dbReference type="EMBL" id="CAUYUJ010021159">
    <property type="protein sequence ID" value="CAK0903036.1"/>
    <property type="molecule type" value="Genomic_DNA"/>
</dbReference>
<keyword evidence="5" id="KW-1185">Reference proteome</keyword>
<sequence length="67" mass="7948">VWLAAHWDRRLKRQDYSEADLRELARSFTERQSLLSLRNTGHLLLGLCKIFARKCQLFEDDASELRT</sequence>
<feature type="non-terminal residue" evidence="4">
    <location>
        <position position="67"/>
    </location>
</feature>
<evidence type="ECO:0000313" key="4">
    <source>
        <dbReference type="EMBL" id="CAK0903036.1"/>
    </source>
</evidence>
<dbReference type="PANTHER" id="PTHR12585:SF69">
    <property type="entry name" value="FI11703P"/>
    <property type="match status" value="1"/>
</dbReference>
<dbReference type="PANTHER" id="PTHR12585">
    <property type="entry name" value="SCC1 / RAD21 FAMILY MEMBER"/>
    <property type="match status" value="1"/>
</dbReference>
<name>A0ABN9XSU0_9DINO</name>
<dbReference type="InterPro" id="IPR039781">
    <property type="entry name" value="Rad21/Rec8-like"/>
</dbReference>
<comment type="caution">
    <text evidence="4">The sequence shown here is derived from an EMBL/GenBank/DDBJ whole genome shotgun (WGS) entry which is preliminary data.</text>
</comment>
<accession>A0ABN9XSU0</accession>
<keyword evidence="2" id="KW-0539">Nucleus</keyword>
<evidence type="ECO:0000256" key="1">
    <source>
        <dbReference type="ARBA" id="ARBA00004123"/>
    </source>
</evidence>
<gene>
    <name evidence="4" type="ORF">PCOR1329_LOCUS79459</name>
</gene>
<comment type="subcellular location">
    <subcellularLocation>
        <location evidence="1">Nucleus</location>
    </subcellularLocation>
</comment>
<dbReference type="InterPro" id="IPR006910">
    <property type="entry name" value="Rad21_Rec8_N"/>
</dbReference>
<dbReference type="Proteomes" id="UP001189429">
    <property type="component" value="Unassembled WGS sequence"/>
</dbReference>
<evidence type="ECO:0000259" key="3">
    <source>
        <dbReference type="Pfam" id="PF04825"/>
    </source>
</evidence>
<evidence type="ECO:0000313" key="5">
    <source>
        <dbReference type="Proteomes" id="UP001189429"/>
    </source>
</evidence>
<organism evidence="4 5">
    <name type="scientific">Prorocentrum cordatum</name>
    <dbReference type="NCBI Taxonomy" id="2364126"/>
    <lineage>
        <taxon>Eukaryota</taxon>
        <taxon>Sar</taxon>
        <taxon>Alveolata</taxon>
        <taxon>Dinophyceae</taxon>
        <taxon>Prorocentrales</taxon>
        <taxon>Prorocentraceae</taxon>
        <taxon>Prorocentrum</taxon>
    </lineage>
</organism>
<protein>
    <recommendedName>
        <fullName evidence="3">Rad21/Rec8-like protein N-terminal domain-containing protein</fullName>
    </recommendedName>
</protein>